<protein>
    <submittedName>
        <fullName evidence="1">Uncharacterized protein</fullName>
    </submittedName>
</protein>
<accession>A0A9P7R7W4</accession>
<dbReference type="EMBL" id="JAESDN010000004">
    <property type="protein sequence ID" value="KAG7051822.1"/>
    <property type="molecule type" value="Genomic_DNA"/>
</dbReference>
<evidence type="ECO:0000313" key="1">
    <source>
        <dbReference type="EMBL" id="KAG7051822.1"/>
    </source>
</evidence>
<name>A0A9P7R7W4_9PEZI</name>
<sequence>MNLRSYRLSIEASMLHQKSQQCIRQIPVRQGPRPACLRTLFPPNRLPLELRLSLAPAKPSGRNLLGWTQCRLVSGNHSHSLKLTMPGQQVYLLYFVW</sequence>
<proteinExistence type="predicted"/>
<comment type="caution">
    <text evidence="1">The sequence shown here is derived from an EMBL/GenBank/DDBJ whole genome shotgun (WGS) entry which is preliminary data.</text>
</comment>
<organism evidence="1 2">
    <name type="scientific">Colletotrichum scovillei</name>
    <dbReference type="NCBI Taxonomy" id="1209932"/>
    <lineage>
        <taxon>Eukaryota</taxon>
        <taxon>Fungi</taxon>
        <taxon>Dikarya</taxon>
        <taxon>Ascomycota</taxon>
        <taxon>Pezizomycotina</taxon>
        <taxon>Sordariomycetes</taxon>
        <taxon>Hypocreomycetidae</taxon>
        <taxon>Glomerellales</taxon>
        <taxon>Glomerellaceae</taxon>
        <taxon>Colletotrichum</taxon>
        <taxon>Colletotrichum acutatum species complex</taxon>
    </lineage>
</organism>
<reference evidence="1" key="1">
    <citation type="submission" date="2021-05" db="EMBL/GenBank/DDBJ databases">
        <title>Comparative genomics of three Colletotrichum scovillei strains and genetic complementation revealed genes involved fungal growth and virulence on chili pepper.</title>
        <authorList>
            <person name="Hsieh D.-K."/>
            <person name="Chuang S.-C."/>
            <person name="Chen C.-Y."/>
            <person name="Chao Y.-T."/>
            <person name="Lu M.-Y.J."/>
            <person name="Lee M.-H."/>
            <person name="Shih M.-C."/>
        </authorList>
    </citation>
    <scope>NUCLEOTIDE SEQUENCE</scope>
    <source>
        <strain evidence="1">Coll-153</strain>
    </source>
</reference>
<keyword evidence="2" id="KW-1185">Reference proteome</keyword>
<evidence type="ECO:0000313" key="2">
    <source>
        <dbReference type="Proteomes" id="UP000699042"/>
    </source>
</evidence>
<dbReference type="Proteomes" id="UP000699042">
    <property type="component" value="Unassembled WGS sequence"/>
</dbReference>
<dbReference type="AlphaFoldDB" id="A0A9P7R7W4"/>
<gene>
    <name evidence="1" type="ORF">JMJ77_002438</name>
</gene>